<accession>A0AAW2ZG81</accession>
<name>A0AAW2ZG81_9EUKA</name>
<sequence>MMKQVLLVFALCAVCVLCGDPGGIRLKSRGRYSLAYKATKRSSSHKFGKKGPKNVNLPVESYSTSFSKDDRTGPHKLNFDILPMYTYKGQNGKMYTSCQMDCESSFYALSKPAFNCTDTQRYFSYSVYTKKNGATSCPKPLDISQKHFLLALNICRQINNCKLTKEGESLSQSVIDKYEELREVFIGKNEDRTTSGVNKPAKQDQLKALAEVIATKKKNPSLKNMKINPDPKAINQVLF</sequence>
<feature type="chain" id="PRO_5044718162" evidence="1">
    <location>
        <begin position="19"/>
        <end position="239"/>
    </location>
</feature>
<reference evidence="3 4" key="1">
    <citation type="submission" date="2024-03" db="EMBL/GenBank/DDBJ databases">
        <title>The Acrasis kona genome and developmental transcriptomes reveal deep origins of eukaryotic multicellular pathways.</title>
        <authorList>
            <person name="Sheikh S."/>
            <person name="Fu C.-J."/>
            <person name="Brown M.W."/>
            <person name="Baldauf S.L."/>
        </authorList>
    </citation>
    <scope>NUCLEOTIDE SEQUENCE [LARGE SCALE GENOMIC DNA]</scope>
    <source>
        <strain evidence="3 4">ATCC MYA-3509</strain>
    </source>
</reference>
<gene>
    <name evidence="2" type="ORF">AKO1_007967</name>
    <name evidence="3" type="ORF">AKO1_015347</name>
</gene>
<organism evidence="3 4">
    <name type="scientific">Acrasis kona</name>
    <dbReference type="NCBI Taxonomy" id="1008807"/>
    <lineage>
        <taxon>Eukaryota</taxon>
        <taxon>Discoba</taxon>
        <taxon>Heterolobosea</taxon>
        <taxon>Tetramitia</taxon>
        <taxon>Eutetramitia</taxon>
        <taxon>Acrasidae</taxon>
        <taxon>Acrasis</taxon>
    </lineage>
</organism>
<feature type="signal peptide" evidence="1">
    <location>
        <begin position="1"/>
        <end position="18"/>
    </location>
</feature>
<dbReference type="EMBL" id="JAOPGA020000502">
    <property type="protein sequence ID" value="KAL0479104.1"/>
    <property type="molecule type" value="Genomic_DNA"/>
</dbReference>
<evidence type="ECO:0000313" key="2">
    <source>
        <dbReference type="EMBL" id="KAL0479104.1"/>
    </source>
</evidence>
<evidence type="ECO:0000256" key="1">
    <source>
        <dbReference type="SAM" id="SignalP"/>
    </source>
</evidence>
<comment type="caution">
    <text evidence="3">The sequence shown here is derived from an EMBL/GenBank/DDBJ whole genome shotgun (WGS) entry which is preliminary data.</text>
</comment>
<keyword evidence="3" id="KW-0489">Methyltransferase</keyword>
<evidence type="ECO:0000313" key="3">
    <source>
        <dbReference type="EMBL" id="KAL0488191.1"/>
    </source>
</evidence>
<dbReference type="Proteomes" id="UP001431209">
    <property type="component" value="Unassembled WGS sequence"/>
</dbReference>
<keyword evidence="3" id="KW-0808">Transferase</keyword>
<dbReference type="EMBL" id="JAOPGA020001413">
    <property type="protein sequence ID" value="KAL0488191.1"/>
    <property type="molecule type" value="Genomic_DNA"/>
</dbReference>
<dbReference type="AlphaFoldDB" id="A0AAW2ZG81"/>
<dbReference type="GO" id="GO:0032259">
    <property type="term" value="P:methylation"/>
    <property type="evidence" value="ECO:0007669"/>
    <property type="project" value="UniProtKB-KW"/>
</dbReference>
<keyword evidence="1" id="KW-0732">Signal</keyword>
<keyword evidence="4" id="KW-1185">Reference proteome</keyword>
<dbReference type="GO" id="GO:0008168">
    <property type="term" value="F:methyltransferase activity"/>
    <property type="evidence" value="ECO:0007669"/>
    <property type="project" value="UniProtKB-KW"/>
</dbReference>
<protein>
    <submittedName>
        <fullName evidence="3">5-methyltetrahydropteroyltriglutamate-homocysteine methyltransferase</fullName>
    </submittedName>
</protein>
<evidence type="ECO:0000313" key="4">
    <source>
        <dbReference type="Proteomes" id="UP001431209"/>
    </source>
</evidence>
<proteinExistence type="predicted"/>